<dbReference type="OrthoDB" id="7552024at2759"/>
<feature type="transmembrane region" description="Helical" evidence="1">
    <location>
        <begin position="28"/>
        <end position="56"/>
    </location>
</feature>
<keyword evidence="1" id="KW-1133">Transmembrane helix</keyword>
<keyword evidence="1" id="KW-0812">Transmembrane</keyword>
<accession>A0A6I9VZF4</accession>
<dbReference type="AlphaFoldDB" id="A0A6I9VZF4"/>
<keyword evidence="1" id="KW-0472">Membrane</keyword>
<dbReference type="PANTHER" id="PTHR11161:SF0">
    <property type="entry name" value="O-ACYLTRANSFERASE LIKE PROTEIN"/>
    <property type="match status" value="1"/>
</dbReference>
<evidence type="ECO:0000256" key="1">
    <source>
        <dbReference type="SAM" id="Phobius"/>
    </source>
</evidence>
<evidence type="ECO:0000313" key="2">
    <source>
        <dbReference type="Proteomes" id="UP000504615"/>
    </source>
</evidence>
<dbReference type="RefSeq" id="XP_011633885.1">
    <property type="nucleotide sequence ID" value="XM_011635583.1"/>
</dbReference>
<keyword evidence="2" id="KW-1185">Reference proteome</keyword>
<protein>
    <submittedName>
        <fullName evidence="3">Uncharacterized protein LOC105425018</fullName>
    </submittedName>
</protein>
<dbReference type="GeneID" id="105425018"/>
<feature type="transmembrane region" description="Helical" evidence="1">
    <location>
        <begin position="85"/>
        <end position="104"/>
    </location>
</feature>
<dbReference type="KEGG" id="pbar:105425018"/>
<gene>
    <name evidence="3" type="primary">LOC105425018</name>
</gene>
<evidence type="ECO:0000313" key="3">
    <source>
        <dbReference type="RefSeq" id="XP_011633885.1"/>
    </source>
</evidence>
<dbReference type="Proteomes" id="UP000504615">
    <property type="component" value="Unplaced"/>
</dbReference>
<dbReference type="PANTHER" id="PTHR11161">
    <property type="entry name" value="O-ACYLTRANSFERASE"/>
    <property type="match status" value="1"/>
</dbReference>
<reference evidence="3" key="1">
    <citation type="submission" date="2025-08" db="UniProtKB">
        <authorList>
            <consortium name="RefSeq"/>
        </authorList>
    </citation>
    <scope>IDENTIFICATION</scope>
</reference>
<feature type="non-terminal residue" evidence="3">
    <location>
        <position position="113"/>
    </location>
</feature>
<dbReference type="InterPro" id="IPR052728">
    <property type="entry name" value="O2_lipid_transport_reg"/>
</dbReference>
<proteinExistence type="predicted"/>
<sequence>MYNFHPYFFFSAEFANNKGWFLRYSGSFWISLFDISFLSVDIFFLSSGCLVTYLYLRNKTDKELIKPIGYRQKLITFSVYMIKRYIRLTPTYIMTLGIFLLSSIKLHNTSQFY</sequence>
<organism evidence="2 3">
    <name type="scientific">Pogonomyrmex barbatus</name>
    <name type="common">red harvester ant</name>
    <dbReference type="NCBI Taxonomy" id="144034"/>
    <lineage>
        <taxon>Eukaryota</taxon>
        <taxon>Metazoa</taxon>
        <taxon>Ecdysozoa</taxon>
        <taxon>Arthropoda</taxon>
        <taxon>Hexapoda</taxon>
        <taxon>Insecta</taxon>
        <taxon>Pterygota</taxon>
        <taxon>Neoptera</taxon>
        <taxon>Endopterygota</taxon>
        <taxon>Hymenoptera</taxon>
        <taxon>Apocrita</taxon>
        <taxon>Aculeata</taxon>
        <taxon>Formicoidea</taxon>
        <taxon>Formicidae</taxon>
        <taxon>Myrmicinae</taxon>
        <taxon>Pogonomyrmex</taxon>
    </lineage>
</organism>
<name>A0A6I9VZF4_9HYME</name>